<reference evidence="1 2" key="1">
    <citation type="journal article" date="2003" name="Int. J. Syst. Evol. Microbiol.">
        <title>Virgibacillus carmonensis sp. nov., Virgibacillus necropolis sp. nov. and Virgibacillus picturae sp. nov., three novel species isolated from deteriorated mural paintings, transfer of the species of the genus salibacillus to Virgibacillus, as Virgibacillus marismortui comb. nov. and Virgibacillus salexigens comb. nov., and emended description of the genus Virgibacillus.</title>
        <authorList>
            <person name="Heyrman J."/>
            <person name="Logan N.A."/>
            <person name="Busse H.J."/>
            <person name="Balcaen A."/>
            <person name="Lebbe L."/>
            <person name="Rodriguez-Diaz M."/>
            <person name="Swings J."/>
            <person name="De Vos P."/>
        </authorList>
    </citation>
    <scope>NUCLEOTIDE SEQUENCE [LARGE SCALE GENOMIC DNA]</scope>
    <source>
        <strain evidence="1 2">LMG 19488</strain>
    </source>
</reference>
<proteinExistence type="predicted"/>
<evidence type="ECO:0000313" key="2">
    <source>
        <dbReference type="Proteomes" id="UP000204391"/>
    </source>
</evidence>
<accession>A0A221MCH0</accession>
<gene>
    <name evidence="1" type="ORF">CFK40_09890</name>
</gene>
<dbReference type="KEGG" id="vne:CFK40_09890"/>
<dbReference type="EMBL" id="CP022437">
    <property type="protein sequence ID" value="ASN05300.1"/>
    <property type="molecule type" value="Genomic_DNA"/>
</dbReference>
<name>A0A221MCH0_9BACI</name>
<sequence length="102" mass="12048">MMNAIQTKSFEWINGESVLDAYKRLDEDARQHLHEDNPKWVEWLYEAADSEVAIVREYLYLSVQPGQLPDCFEEMITDADYTPDQLANMRKELSHRCTQPLR</sequence>
<dbReference type="Proteomes" id="UP000204391">
    <property type="component" value="Chromosome"/>
</dbReference>
<dbReference type="OrthoDB" id="9988628at2"/>
<keyword evidence="2" id="KW-1185">Reference proteome</keyword>
<dbReference type="AlphaFoldDB" id="A0A221MCH0"/>
<evidence type="ECO:0000313" key="1">
    <source>
        <dbReference type="EMBL" id="ASN05300.1"/>
    </source>
</evidence>
<protein>
    <submittedName>
        <fullName evidence="1">Uncharacterized protein</fullName>
    </submittedName>
</protein>
<organism evidence="1 2">
    <name type="scientific">Virgibacillus necropolis</name>
    <dbReference type="NCBI Taxonomy" id="163877"/>
    <lineage>
        <taxon>Bacteria</taxon>
        <taxon>Bacillati</taxon>
        <taxon>Bacillota</taxon>
        <taxon>Bacilli</taxon>
        <taxon>Bacillales</taxon>
        <taxon>Bacillaceae</taxon>
        <taxon>Virgibacillus</taxon>
    </lineage>
</organism>
<dbReference type="RefSeq" id="WP_089532150.1">
    <property type="nucleotide sequence ID" value="NZ_CP022437.1"/>
</dbReference>